<evidence type="ECO:0000256" key="1">
    <source>
        <dbReference type="SAM" id="MobiDB-lite"/>
    </source>
</evidence>
<dbReference type="EMBL" id="BJVJ01000050">
    <property type="protein sequence ID" value="GEL25315.1"/>
    <property type="molecule type" value="Genomic_DNA"/>
</dbReference>
<feature type="region of interest" description="Disordered" evidence="1">
    <location>
        <begin position="1"/>
        <end position="23"/>
    </location>
</feature>
<dbReference type="Pfam" id="PF09376">
    <property type="entry name" value="NurA"/>
    <property type="match status" value="1"/>
</dbReference>
<accession>A0A511DKK7</accession>
<comment type="caution">
    <text evidence="3">The sequence shown here is derived from an EMBL/GenBank/DDBJ whole genome shotgun (WGS) entry which is preliminary data.</text>
</comment>
<proteinExistence type="predicted"/>
<dbReference type="RefSeq" id="WP_147111274.1">
    <property type="nucleotide sequence ID" value="NZ_BJVJ01000050.1"/>
</dbReference>
<dbReference type="AlphaFoldDB" id="A0A511DKK7"/>
<dbReference type="SUPFAM" id="SSF53098">
    <property type="entry name" value="Ribonuclease H-like"/>
    <property type="match status" value="1"/>
</dbReference>
<evidence type="ECO:0000259" key="2">
    <source>
        <dbReference type="Pfam" id="PF09376"/>
    </source>
</evidence>
<protein>
    <recommendedName>
        <fullName evidence="2">NurA domain-containing protein</fullName>
    </recommendedName>
</protein>
<dbReference type="OrthoDB" id="255198at2"/>
<dbReference type="InterPro" id="IPR012337">
    <property type="entry name" value="RNaseH-like_sf"/>
</dbReference>
<feature type="domain" description="NurA" evidence="2">
    <location>
        <begin position="174"/>
        <end position="290"/>
    </location>
</feature>
<keyword evidence="4" id="KW-1185">Reference proteome</keyword>
<gene>
    <name evidence="3" type="ORF">PSU4_42690</name>
</gene>
<name>A0A511DKK7_9PSEU</name>
<reference evidence="3 4" key="1">
    <citation type="submission" date="2019-07" db="EMBL/GenBank/DDBJ databases">
        <title>Whole genome shotgun sequence of Pseudonocardia sulfidoxydans NBRC 16205.</title>
        <authorList>
            <person name="Hosoyama A."/>
            <person name="Uohara A."/>
            <person name="Ohji S."/>
            <person name="Ichikawa N."/>
        </authorList>
    </citation>
    <scope>NUCLEOTIDE SEQUENCE [LARGE SCALE GENOMIC DNA]</scope>
    <source>
        <strain evidence="3 4">NBRC 16205</strain>
    </source>
</reference>
<dbReference type="InterPro" id="IPR018977">
    <property type="entry name" value="NurA_domain"/>
</dbReference>
<evidence type="ECO:0000313" key="4">
    <source>
        <dbReference type="Proteomes" id="UP000321685"/>
    </source>
</evidence>
<organism evidence="3 4">
    <name type="scientific">Pseudonocardia sulfidoxydans NBRC 16205</name>
    <dbReference type="NCBI Taxonomy" id="1223511"/>
    <lineage>
        <taxon>Bacteria</taxon>
        <taxon>Bacillati</taxon>
        <taxon>Actinomycetota</taxon>
        <taxon>Actinomycetes</taxon>
        <taxon>Pseudonocardiales</taxon>
        <taxon>Pseudonocardiaceae</taxon>
        <taxon>Pseudonocardia</taxon>
    </lineage>
</organism>
<evidence type="ECO:0000313" key="3">
    <source>
        <dbReference type="EMBL" id="GEL25315.1"/>
    </source>
</evidence>
<dbReference type="Proteomes" id="UP000321685">
    <property type="component" value="Unassembled WGS sequence"/>
</dbReference>
<sequence length="339" mass="35653">MRFTVDPWDPSYGTGLDADAGDEAATSDASVDVAVELPADRWEPVAPDPRVRPPAATLFVDGVRRVDAQAWVDDGSADIGPGSSTAALCASYAAGVVCCAGERAEPVAVTVARSLLTSAAGATDVVTPAGRYVAEVVPAGGGLAPAQNLSLALQGRLAAVEVDAAGRARTEAGTGDDDLLVVDGPLRGRQHLPRALGYVKTHRTRYLQRLQPELDALVATLAPGERTPVFLLGTSWQRYTWYMRLPTGPGSPWAGVVRLECSAAQPPADAIAMAALSQVTLPRYASDGYKDSRAPQNLYPIGGLERLLRRRLGDAGVIYRALRRAAWDTADTPVAVPVH</sequence>